<reference evidence="2 3" key="1">
    <citation type="submission" date="2017-02" db="EMBL/GenBank/DDBJ databases">
        <title>Amycolatopsis azurea DSM 43854 draft genome.</title>
        <authorList>
            <person name="Mayilraj S."/>
        </authorList>
    </citation>
    <scope>NUCLEOTIDE SEQUENCE [LARGE SCALE GENOMIC DNA]</scope>
    <source>
        <strain evidence="2 3">DSM 43854</strain>
    </source>
</reference>
<feature type="region of interest" description="Disordered" evidence="1">
    <location>
        <begin position="37"/>
        <end position="77"/>
    </location>
</feature>
<evidence type="ECO:0000256" key="1">
    <source>
        <dbReference type="SAM" id="MobiDB-lite"/>
    </source>
</evidence>
<gene>
    <name evidence="2" type="ORF">B0293_03475</name>
</gene>
<accession>A0ABX3JJN1</accession>
<keyword evidence="3" id="KW-1185">Reference proteome</keyword>
<dbReference type="EMBL" id="MUXN01000002">
    <property type="protein sequence ID" value="OOC07960.1"/>
    <property type="molecule type" value="Genomic_DNA"/>
</dbReference>
<comment type="caution">
    <text evidence="2">The sequence shown here is derived from an EMBL/GenBank/DDBJ whole genome shotgun (WGS) entry which is preliminary data.</text>
</comment>
<evidence type="ECO:0000313" key="2">
    <source>
        <dbReference type="EMBL" id="OOC07960.1"/>
    </source>
</evidence>
<sequence>MSVILVRACLRGNAGGSPTAAVLEDAPLTDDQRREIPAAQSIPMTTTGWERCAKPSPRTGRSGIRPRNASKPGSRNS</sequence>
<organism evidence="2 3">
    <name type="scientific">Amycolatopsis azurea DSM 43854</name>
    <dbReference type="NCBI Taxonomy" id="1238180"/>
    <lineage>
        <taxon>Bacteria</taxon>
        <taxon>Bacillati</taxon>
        <taxon>Actinomycetota</taxon>
        <taxon>Actinomycetes</taxon>
        <taxon>Pseudonocardiales</taxon>
        <taxon>Pseudonocardiaceae</taxon>
        <taxon>Amycolatopsis</taxon>
    </lineage>
</organism>
<proteinExistence type="predicted"/>
<protein>
    <submittedName>
        <fullName evidence="2">Uncharacterized protein</fullName>
    </submittedName>
</protein>
<evidence type="ECO:0000313" key="3">
    <source>
        <dbReference type="Proteomes" id="UP000188551"/>
    </source>
</evidence>
<dbReference type="Proteomes" id="UP000188551">
    <property type="component" value="Unassembled WGS sequence"/>
</dbReference>
<name>A0ABX3JJN1_9PSEU</name>